<name>C8NIC8_9LACT</name>
<dbReference type="InterPro" id="IPR039532">
    <property type="entry name" value="TetR_C_Firmicutes"/>
</dbReference>
<dbReference type="GeneID" id="78412559"/>
<dbReference type="PANTHER" id="PTHR43479">
    <property type="entry name" value="ACREF/ENVCD OPERON REPRESSOR-RELATED"/>
    <property type="match status" value="1"/>
</dbReference>
<dbReference type="PANTHER" id="PTHR43479:SF7">
    <property type="entry name" value="TETR-FAMILY TRANSCRIPTIONAL REGULATOR"/>
    <property type="match status" value="1"/>
</dbReference>
<dbReference type="AlphaFoldDB" id="C8NIC8"/>
<protein>
    <submittedName>
        <fullName evidence="4">Transcriptional regulator, TetR family</fullName>
    </submittedName>
</protein>
<organism evidence="4 5">
    <name type="scientific">Granulicatella adiacens ATCC 49175</name>
    <dbReference type="NCBI Taxonomy" id="638301"/>
    <lineage>
        <taxon>Bacteria</taxon>
        <taxon>Bacillati</taxon>
        <taxon>Bacillota</taxon>
        <taxon>Bacilli</taxon>
        <taxon>Lactobacillales</taxon>
        <taxon>Carnobacteriaceae</taxon>
        <taxon>Granulicatella</taxon>
    </lineage>
</organism>
<evidence type="ECO:0000256" key="2">
    <source>
        <dbReference type="PROSITE-ProRule" id="PRU00335"/>
    </source>
</evidence>
<dbReference type="GO" id="GO:0003677">
    <property type="term" value="F:DNA binding"/>
    <property type="evidence" value="ECO:0007669"/>
    <property type="project" value="UniProtKB-UniRule"/>
</dbReference>
<evidence type="ECO:0000313" key="5">
    <source>
        <dbReference type="Proteomes" id="UP000005926"/>
    </source>
</evidence>
<accession>C8NIC8</accession>
<evidence type="ECO:0000256" key="1">
    <source>
        <dbReference type="ARBA" id="ARBA00023125"/>
    </source>
</evidence>
<dbReference type="STRING" id="638301.HMPREF0444_1673"/>
<dbReference type="eggNOG" id="COG1309">
    <property type="taxonomic scope" value="Bacteria"/>
</dbReference>
<dbReference type="Pfam" id="PF14278">
    <property type="entry name" value="TetR_C_8"/>
    <property type="match status" value="1"/>
</dbReference>
<reference evidence="4 5" key="1">
    <citation type="submission" date="2009-08" db="EMBL/GenBank/DDBJ databases">
        <authorList>
            <person name="Muzny D."/>
            <person name="Qin X."/>
            <person name="Deng J."/>
            <person name="Jiang H."/>
            <person name="Liu Y."/>
            <person name="Qu J."/>
            <person name="Song X.-Z."/>
            <person name="Zhang L."/>
            <person name="Thornton R."/>
            <person name="Coyle M."/>
            <person name="Francisco L."/>
            <person name="Jackson L."/>
            <person name="Javaid M."/>
            <person name="Korchina V."/>
            <person name="Kovar C."/>
            <person name="Mata R."/>
            <person name="Mathew T."/>
            <person name="Ngo R."/>
            <person name="Nguyen L."/>
            <person name="Nguyen N."/>
            <person name="Okwuonu G."/>
            <person name="Ongeri F."/>
            <person name="Pham C."/>
            <person name="Simmons D."/>
            <person name="Wilczek-Boney K."/>
            <person name="Hale W."/>
            <person name="Jakkamsetti A."/>
            <person name="Pham P."/>
            <person name="Ruth R."/>
            <person name="San Lucas F."/>
            <person name="Warren J."/>
            <person name="Zhang J."/>
            <person name="Zhao Z."/>
            <person name="Zhou C."/>
            <person name="Zhu D."/>
            <person name="Lee S."/>
            <person name="Bess C."/>
            <person name="Blankenburg K."/>
            <person name="Forbes L."/>
            <person name="Fu Q."/>
            <person name="Gubbala S."/>
            <person name="Hirani K."/>
            <person name="Jayaseelan J.C."/>
            <person name="Lara F."/>
            <person name="Munidasa M."/>
            <person name="Palculict T."/>
            <person name="Patil S."/>
            <person name="Pu L.-L."/>
            <person name="Saada N."/>
            <person name="Tang L."/>
            <person name="Weissenberger G."/>
            <person name="Zhu Y."/>
            <person name="Hemphill L."/>
            <person name="Shang Y."/>
            <person name="Youmans B."/>
            <person name="Ayvaz T."/>
            <person name="Ross M."/>
            <person name="Santibanez J."/>
            <person name="Aqrawi P."/>
            <person name="Gross S."/>
            <person name="Joshi V."/>
            <person name="Fowler G."/>
            <person name="Nazareth L."/>
            <person name="Reid J."/>
            <person name="Worley K."/>
            <person name="Petrosino J."/>
            <person name="Highlander S."/>
            <person name="Gibbs R."/>
        </authorList>
    </citation>
    <scope>NUCLEOTIDE SEQUENCE [LARGE SCALE GENOMIC DNA]</scope>
    <source>
        <strain evidence="4 5">ATCC 49175</strain>
    </source>
</reference>
<dbReference type="InterPro" id="IPR009057">
    <property type="entry name" value="Homeodomain-like_sf"/>
</dbReference>
<gene>
    <name evidence="4" type="primary">tetR</name>
    <name evidence="4" type="ORF">HMPREF0444_1673</name>
</gene>
<evidence type="ECO:0000259" key="3">
    <source>
        <dbReference type="PROSITE" id="PS50977"/>
    </source>
</evidence>
<dbReference type="SUPFAM" id="SSF46689">
    <property type="entry name" value="Homeodomain-like"/>
    <property type="match status" value="1"/>
</dbReference>
<proteinExistence type="predicted"/>
<dbReference type="HOGENOM" id="CLU_087539_0_0_9"/>
<feature type="DNA-binding region" description="H-T-H motif" evidence="2">
    <location>
        <begin position="31"/>
        <end position="50"/>
    </location>
</feature>
<dbReference type="Gene3D" id="1.10.357.10">
    <property type="entry name" value="Tetracycline Repressor, domain 2"/>
    <property type="match status" value="1"/>
</dbReference>
<dbReference type="Pfam" id="PF00440">
    <property type="entry name" value="TetR_N"/>
    <property type="match status" value="1"/>
</dbReference>
<comment type="caution">
    <text evidence="4">The sequence shown here is derived from an EMBL/GenBank/DDBJ whole genome shotgun (WGS) entry which is preliminary data.</text>
</comment>
<evidence type="ECO:0000313" key="4">
    <source>
        <dbReference type="EMBL" id="EEW36603.1"/>
    </source>
</evidence>
<keyword evidence="1 2" id="KW-0238">DNA-binding</keyword>
<dbReference type="EMBL" id="ACKZ01000027">
    <property type="protein sequence ID" value="EEW36603.1"/>
    <property type="molecule type" value="Genomic_DNA"/>
</dbReference>
<dbReference type="PROSITE" id="PS50977">
    <property type="entry name" value="HTH_TETR_2"/>
    <property type="match status" value="1"/>
</dbReference>
<dbReference type="RefSeq" id="WP_005606218.1">
    <property type="nucleotide sequence ID" value="NZ_CP102283.1"/>
</dbReference>
<feature type="domain" description="HTH tetR-type" evidence="3">
    <location>
        <begin position="8"/>
        <end position="68"/>
    </location>
</feature>
<dbReference type="InterPro" id="IPR001647">
    <property type="entry name" value="HTH_TetR"/>
</dbReference>
<dbReference type="Proteomes" id="UP000005926">
    <property type="component" value="Unassembled WGS sequence"/>
</dbReference>
<keyword evidence="5" id="KW-1185">Reference proteome</keyword>
<dbReference type="InterPro" id="IPR050624">
    <property type="entry name" value="HTH-type_Tx_Regulator"/>
</dbReference>
<sequence>MTIQKRKTTTKSDLKVALTRLLKQKDFEAISVSDIAKEAGINRGTFYLHYVDKFDMIDQLIDEILQNIIFLLNKDQPKTKEEAFAPIVKIFEYLKEDFDFIHAISLNRFNYTSHLVRNFLLELSKQIGPIKETIKTVYPLPEDYAAEVFIYSNSAIFFHWIQKGGVESPEEIAKIFFRMSV</sequence>